<feature type="region of interest" description="Disordered" evidence="1">
    <location>
        <begin position="152"/>
        <end position="194"/>
    </location>
</feature>
<sequence>MPSVKHVAVLGAIAIFGMAGCTAEANTGSPSGTPTAAPPDTGVSREDIEVQLQPARARAGQKVWVLANCPIPQGGPEHRGTASSRIFRTPVTLEPILATPTPAASGTATPIPRPWVRGQATVADGTATGIYEVNARCEGTNDTGKASLRIVDDTQPSASPTAKPSSKPTRTIISTEAPHTGGGGTAAGGPDDGSMPIGMPGVLLGVALAGGIGVVIARRRRS</sequence>
<evidence type="ECO:0000256" key="2">
    <source>
        <dbReference type="SAM" id="Phobius"/>
    </source>
</evidence>
<dbReference type="PROSITE" id="PS51257">
    <property type="entry name" value="PROKAR_LIPOPROTEIN"/>
    <property type="match status" value="1"/>
</dbReference>
<dbReference type="RefSeq" id="WP_344970527.1">
    <property type="nucleotide sequence ID" value="NZ_BAAAVI010000014.1"/>
</dbReference>
<evidence type="ECO:0000256" key="1">
    <source>
        <dbReference type="SAM" id="MobiDB-lite"/>
    </source>
</evidence>
<evidence type="ECO:0000256" key="3">
    <source>
        <dbReference type="SAM" id="SignalP"/>
    </source>
</evidence>
<feature type="signal peptide" evidence="3">
    <location>
        <begin position="1"/>
        <end position="25"/>
    </location>
</feature>
<dbReference type="Proteomes" id="UP001500831">
    <property type="component" value="Unassembled WGS sequence"/>
</dbReference>
<evidence type="ECO:0000313" key="5">
    <source>
        <dbReference type="Proteomes" id="UP001500831"/>
    </source>
</evidence>
<proteinExistence type="predicted"/>
<comment type="caution">
    <text evidence="4">The sequence shown here is derived from an EMBL/GenBank/DDBJ whole genome shotgun (WGS) entry which is preliminary data.</text>
</comment>
<reference evidence="4 5" key="1">
    <citation type="journal article" date="2019" name="Int. J. Syst. Evol. Microbiol.">
        <title>The Global Catalogue of Microorganisms (GCM) 10K type strain sequencing project: providing services to taxonomists for standard genome sequencing and annotation.</title>
        <authorList>
            <consortium name="The Broad Institute Genomics Platform"/>
            <consortium name="The Broad Institute Genome Sequencing Center for Infectious Disease"/>
            <person name="Wu L."/>
            <person name="Ma J."/>
        </authorList>
    </citation>
    <scope>NUCLEOTIDE SEQUENCE [LARGE SCALE GENOMIC DNA]</scope>
    <source>
        <strain evidence="4 5">JCM 6242</strain>
    </source>
</reference>
<keyword evidence="5" id="KW-1185">Reference proteome</keyword>
<keyword evidence="2" id="KW-1133">Transmembrane helix</keyword>
<keyword evidence="2" id="KW-0472">Membrane</keyword>
<name>A0ABN3VXS4_9ACTN</name>
<dbReference type="EMBL" id="BAAAVI010000014">
    <property type="protein sequence ID" value="GAA2864635.1"/>
    <property type="molecule type" value="Genomic_DNA"/>
</dbReference>
<keyword evidence="3" id="KW-0732">Signal</keyword>
<keyword evidence="2" id="KW-0812">Transmembrane</keyword>
<evidence type="ECO:0000313" key="4">
    <source>
        <dbReference type="EMBL" id="GAA2864635.1"/>
    </source>
</evidence>
<protein>
    <recommendedName>
        <fullName evidence="6">Gram-positive cocci surface proteins LPxTG domain-containing protein</fullName>
    </recommendedName>
</protein>
<organism evidence="4 5">
    <name type="scientific">Streptosporangium fragile</name>
    <dbReference type="NCBI Taxonomy" id="46186"/>
    <lineage>
        <taxon>Bacteria</taxon>
        <taxon>Bacillati</taxon>
        <taxon>Actinomycetota</taxon>
        <taxon>Actinomycetes</taxon>
        <taxon>Streptosporangiales</taxon>
        <taxon>Streptosporangiaceae</taxon>
        <taxon>Streptosporangium</taxon>
    </lineage>
</organism>
<accession>A0ABN3VXS4</accession>
<feature type="compositionally biased region" description="Low complexity" evidence="1">
    <location>
        <begin position="156"/>
        <end position="169"/>
    </location>
</feature>
<feature type="chain" id="PRO_5046413618" description="Gram-positive cocci surface proteins LPxTG domain-containing protein" evidence="3">
    <location>
        <begin position="26"/>
        <end position="222"/>
    </location>
</feature>
<gene>
    <name evidence="4" type="ORF">GCM10010517_23840</name>
</gene>
<evidence type="ECO:0008006" key="6">
    <source>
        <dbReference type="Google" id="ProtNLM"/>
    </source>
</evidence>
<feature type="transmembrane region" description="Helical" evidence="2">
    <location>
        <begin position="197"/>
        <end position="217"/>
    </location>
</feature>
<feature type="compositionally biased region" description="Gly residues" evidence="1">
    <location>
        <begin position="180"/>
        <end position="191"/>
    </location>
</feature>